<evidence type="ECO:0000313" key="2">
    <source>
        <dbReference type="EMBL" id="KAF1995437.1"/>
    </source>
</evidence>
<name>A0A6A5W2I1_9PLEO</name>
<organism evidence="2 3">
    <name type="scientific">Amniculicola lignicola CBS 123094</name>
    <dbReference type="NCBI Taxonomy" id="1392246"/>
    <lineage>
        <taxon>Eukaryota</taxon>
        <taxon>Fungi</taxon>
        <taxon>Dikarya</taxon>
        <taxon>Ascomycota</taxon>
        <taxon>Pezizomycotina</taxon>
        <taxon>Dothideomycetes</taxon>
        <taxon>Pleosporomycetidae</taxon>
        <taxon>Pleosporales</taxon>
        <taxon>Amniculicolaceae</taxon>
        <taxon>Amniculicola</taxon>
    </lineage>
</organism>
<dbReference type="InterPro" id="IPR029058">
    <property type="entry name" value="AB_hydrolase_fold"/>
</dbReference>
<dbReference type="EMBL" id="ML977639">
    <property type="protein sequence ID" value="KAF1995437.1"/>
    <property type="molecule type" value="Genomic_DNA"/>
</dbReference>
<dbReference type="SUPFAM" id="SSF53474">
    <property type="entry name" value="alpha/beta-Hydrolases"/>
    <property type="match status" value="1"/>
</dbReference>
<proteinExistence type="predicted"/>
<gene>
    <name evidence="2" type="ORF">P154DRAFT_445434</name>
</gene>
<feature type="domain" description="AB hydrolase-1" evidence="1">
    <location>
        <begin position="6"/>
        <end position="246"/>
    </location>
</feature>
<keyword evidence="3" id="KW-1185">Reference proteome</keyword>
<sequence length="256" mass="27528">MSKPMIIIVPGSFALASFYDPVTKPFTSLGYTIHTIQLVTSIKKPGPLPTLADDAALVAKTVTQYADEGKDIVLVTHSYGGAPGTEGAKGLSKAEREKEGKKGGIVRIAYLTSLVPKVGQAAGEVLANGTAPKDMMAADEDGWLYHVDPARSAEYCCNDLPAEQGTAFLASFPQHSSVSFAGVLTYASYLDVPVSWLFAENDKCVTPNVQQECIDMVERESGNKVDVTRIETDHIPIVGHPQKVIDWFVKLVEGDK</sequence>
<dbReference type="Proteomes" id="UP000799779">
    <property type="component" value="Unassembled WGS sequence"/>
</dbReference>
<dbReference type="InterPro" id="IPR052897">
    <property type="entry name" value="Sec-Metab_Biosynth_Hydrolase"/>
</dbReference>
<dbReference type="AlphaFoldDB" id="A0A6A5W2I1"/>
<dbReference type="InterPro" id="IPR000073">
    <property type="entry name" value="AB_hydrolase_1"/>
</dbReference>
<dbReference type="Gene3D" id="3.40.50.1820">
    <property type="entry name" value="alpha/beta hydrolase"/>
    <property type="match status" value="1"/>
</dbReference>
<accession>A0A6A5W2I1</accession>
<dbReference type="PANTHER" id="PTHR37017:SF13">
    <property type="entry name" value="AB HYDROLASE-1 DOMAIN-CONTAINING PROTEIN"/>
    <property type="match status" value="1"/>
</dbReference>
<dbReference type="OrthoDB" id="1263307at2759"/>
<dbReference type="GO" id="GO:0016787">
    <property type="term" value="F:hydrolase activity"/>
    <property type="evidence" value="ECO:0007669"/>
    <property type="project" value="UniProtKB-KW"/>
</dbReference>
<reference evidence="2" key="1">
    <citation type="journal article" date="2020" name="Stud. Mycol.">
        <title>101 Dothideomycetes genomes: a test case for predicting lifestyles and emergence of pathogens.</title>
        <authorList>
            <person name="Haridas S."/>
            <person name="Albert R."/>
            <person name="Binder M."/>
            <person name="Bloem J."/>
            <person name="Labutti K."/>
            <person name="Salamov A."/>
            <person name="Andreopoulos B."/>
            <person name="Baker S."/>
            <person name="Barry K."/>
            <person name="Bills G."/>
            <person name="Bluhm B."/>
            <person name="Cannon C."/>
            <person name="Castanera R."/>
            <person name="Culley D."/>
            <person name="Daum C."/>
            <person name="Ezra D."/>
            <person name="Gonzalez J."/>
            <person name="Henrissat B."/>
            <person name="Kuo A."/>
            <person name="Liang C."/>
            <person name="Lipzen A."/>
            <person name="Lutzoni F."/>
            <person name="Magnuson J."/>
            <person name="Mondo S."/>
            <person name="Nolan M."/>
            <person name="Ohm R."/>
            <person name="Pangilinan J."/>
            <person name="Park H.-J."/>
            <person name="Ramirez L."/>
            <person name="Alfaro M."/>
            <person name="Sun H."/>
            <person name="Tritt A."/>
            <person name="Yoshinaga Y."/>
            <person name="Zwiers L.-H."/>
            <person name="Turgeon B."/>
            <person name="Goodwin S."/>
            <person name="Spatafora J."/>
            <person name="Crous P."/>
            <person name="Grigoriev I."/>
        </authorList>
    </citation>
    <scope>NUCLEOTIDE SEQUENCE</scope>
    <source>
        <strain evidence="2">CBS 123094</strain>
    </source>
</reference>
<dbReference type="PANTHER" id="PTHR37017">
    <property type="entry name" value="AB HYDROLASE-1 DOMAIN-CONTAINING PROTEIN-RELATED"/>
    <property type="match status" value="1"/>
</dbReference>
<dbReference type="Pfam" id="PF12697">
    <property type="entry name" value="Abhydrolase_6"/>
    <property type="match status" value="1"/>
</dbReference>
<evidence type="ECO:0000313" key="3">
    <source>
        <dbReference type="Proteomes" id="UP000799779"/>
    </source>
</evidence>
<evidence type="ECO:0000259" key="1">
    <source>
        <dbReference type="Pfam" id="PF12697"/>
    </source>
</evidence>
<protein>
    <submittedName>
        <fullName evidence="2">Alpha/beta-hydrolase</fullName>
    </submittedName>
</protein>
<keyword evidence="2" id="KW-0378">Hydrolase</keyword>